<sequence>MIGTRTLPPGDRIDRAQVAVNLAEAPLAWLARRGHISAAQLAAGMRLRDDYHAASLGPCVTMRWDPLPSSRRPGSAPEPGGSQIAARRRFDAAVAACGPGLADVLWRVVCAGEGLEAAERGLGWPARAGKLLLSLALDRLVSHYGVKE</sequence>
<evidence type="ECO:0000313" key="2">
    <source>
        <dbReference type="EMBL" id="OYQ25119.1"/>
    </source>
</evidence>
<gene>
    <name evidence="2" type="ORF">CHU93_14310</name>
</gene>
<name>A0A255Y7B1_9SPHN</name>
<dbReference type="InterPro" id="IPR045599">
    <property type="entry name" value="DUF6456"/>
</dbReference>
<dbReference type="AlphaFoldDB" id="A0A255Y7B1"/>
<protein>
    <recommendedName>
        <fullName evidence="1">DUF6456 domain-containing protein</fullName>
    </recommendedName>
</protein>
<reference evidence="2 3" key="1">
    <citation type="submission" date="2017-07" db="EMBL/GenBank/DDBJ databases">
        <title>Sandarakinorhabdus cyanobacteriorum sp. nov., a novel bacterium isolated from cyanobacterial aggregates in a eutrophic lake.</title>
        <authorList>
            <person name="Cai H."/>
        </authorList>
    </citation>
    <scope>NUCLEOTIDE SEQUENCE [LARGE SCALE GENOMIC DNA]</scope>
    <source>
        <strain evidence="2 3">TH057</strain>
    </source>
</reference>
<keyword evidence="3" id="KW-1185">Reference proteome</keyword>
<accession>A0A255Y7B1</accession>
<dbReference type="OrthoDB" id="7476630at2"/>
<evidence type="ECO:0000259" key="1">
    <source>
        <dbReference type="Pfam" id="PF20057"/>
    </source>
</evidence>
<dbReference type="Proteomes" id="UP000216991">
    <property type="component" value="Unassembled WGS sequence"/>
</dbReference>
<evidence type="ECO:0000313" key="3">
    <source>
        <dbReference type="Proteomes" id="UP000216991"/>
    </source>
</evidence>
<feature type="domain" description="DUF6456" evidence="1">
    <location>
        <begin position="19"/>
        <end position="145"/>
    </location>
</feature>
<dbReference type="EMBL" id="NOXT01000123">
    <property type="protein sequence ID" value="OYQ25119.1"/>
    <property type="molecule type" value="Genomic_DNA"/>
</dbReference>
<organism evidence="2 3">
    <name type="scientific">Sandarakinorhabdus cyanobacteriorum</name>
    <dbReference type="NCBI Taxonomy" id="1981098"/>
    <lineage>
        <taxon>Bacteria</taxon>
        <taxon>Pseudomonadati</taxon>
        <taxon>Pseudomonadota</taxon>
        <taxon>Alphaproteobacteria</taxon>
        <taxon>Sphingomonadales</taxon>
        <taxon>Sphingosinicellaceae</taxon>
        <taxon>Sandarakinorhabdus</taxon>
    </lineage>
</organism>
<dbReference type="Pfam" id="PF20057">
    <property type="entry name" value="DUF6456"/>
    <property type="match status" value="1"/>
</dbReference>
<proteinExistence type="predicted"/>
<comment type="caution">
    <text evidence="2">The sequence shown here is derived from an EMBL/GenBank/DDBJ whole genome shotgun (WGS) entry which is preliminary data.</text>
</comment>